<comment type="function">
    <text evidence="2">Catalyzes the condensation of isopentenyl diphosphate (IPP) with allylic pyrophosphates generating different type of terpenoids.</text>
</comment>
<dbReference type="Pfam" id="PF01255">
    <property type="entry name" value="Prenyltransf"/>
    <property type="match status" value="1"/>
</dbReference>
<feature type="binding site" evidence="2">
    <location>
        <begin position="13"/>
        <end position="16"/>
    </location>
    <ligand>
        <name>substrate</name>
    </ligand>
</feature>
<comment type="subunit">
    <text evidence="2">Homodimer.</text>
</comment>
<dbReference type="NCBIfam" id="NF011405">
    <property type="entry name" value="PRK14830.1"/>
    <property type="match status" value="1"/>
</dbReference>
<sequence length="240" mass="27992">MKVPQHIAIILDGNGRWAKKKGMPRNYGHAQGSKNVERICEAAYKMGVKYLTVYAFSTENWSRPDEEVQALMKLLRNYMKTCLKTAEKNRMRVRVIGDKKGLDDDIRNRIEELEKASDKNDGLNFQIAINYGSRDEMVRAMRKMAMDVKEGKVDPQAIDSSLFESYLDTHDIPDPDLLIRTSGEQRLSNYLLWQLAYTEFYFTDVLWPDFTKEELEKAILQYNNRDRRYGGVNKEEQTDV</sequence>
<feature type="active site" description="Proton acceptor" evidence="2">
    <location>
        <position position="60"/>
    </location>
</feature>
<evidence type="ECO:0000313" key="3">
    <source>
        <dbReference type="EMBL" id="MBY0759830.1"/>
    </source>
</evidence>
<dbReference type="Gene3D" id="3.40.1180.10">
    <property type="entry name" value="Decaprenyl diphosphate synthase-like"/>
    <property type="match status" value="1"/>
</dbReference>
<dbReference type="EC" id="2.5.1.-" evidence="2"/>
<feature type="active site" evidence="2">
    <location>
        <position position="12"/>
    </location>
</feature>
<proteinExistence type="inferred from homology"/>
<comment type="caution">
    <text evidence="3">The sequence shown here is derived from an EMBL/GenBank/DDBJ whole genome shotgun (WGS) entry which is preliminary data.</text>
</comment>
<name>A0ABS7LAT6_9FIRM</name>
<feature type="binding site" evidence="2">
    <location>
        <position position="180"/>
    </location>
    <ligand>
        <name>substrate</name>
    </ligand>
</feature>
<feature type="binding site" evidence="2">
    <location>
        <position position="63"/>
    </location>
    <ligand>
        <name>substrate</name>
    </ligand>
</feature>
<dbReference type="GO" id="GO:0016740">
    <property type="term" value="F:transferase activity"/>
    <property type="evidence" value="ECO:0007669"/>
    <property type="project" value="UniProtKB-KW"/>
</dbReference>
<protein>
    <recommendedName>
        <fullName evidence="2">Isoprenyl transferase</fullName>
        <ecNumber evidence="2">2.5.1.-</ecNumber>
    </recommendedName>
</protein>
<dbReference type="EMBL" id="VIRV01000028">
    <property type="protein sequence ID" value="MBY0759830.1"/>
    <property type="molecule type" value="Genomic_DNA"/>
</dbReference>
<feature type="binding site" evidence="2">
    <location>
        <begin position="57"/>
        <end position="59"/>
    </location>
    <ligand>
        <name>substrate</name>
    </ligand>
</feature>
<keyword evidence="2" id="KW-0479">Metal-binding</keyword>
<evidence type="ECO:0000256" key="1">
    <source>
        <dbReference type="ARBA" id="ARBA00022679"/>
    </source>
</evidence>
<comment type="similarity">
    <text evidence="2">Belongs to the UPP synthase family.</text>
</comment>
<dbReference type="PROSITE" id="PS01066">
    <property type="entry name" value="UPP_SYNTHASE"/>
    <property type="match status" value="1"/>
</dbReference>
<dbReference type="SUPFAM" id="SSF64005">
    <property type="entry name" value="Undecaprenyl diphosphate synthase"/>
    <property type="match status" value="1"/>
</dbReference>
<feature type="binding site" evidence="2">
    <location>
        <position position="25"/>
    </location>
    <ligand>
        <name>substrate</name>
    </ligand>
</feature>
<dbReference type="InterPro" id="IPR036424">
    <property type="entry name" value="UPP_synth-like_sf"/>
</dbReference>
<dbReference type="Proteomes" id="UP000779049">
    <property type="component" value="Unassembled WGS sequence"/>
</dbReference>
<dbReference type="HAMAP" id="MF_01139">
    <property type="entry name" value="ISPT"/>
    <property type="match status" value="1"/>
</dbReference>
<dbReference type="InterPro" id="IPR001441">
    <property type="entry name" value="UPP_synth-like"/>
</dbReference>
<reference evidence="3 4" key="1">
    <citation type="journal article" date="2020" name="New Microbes New Infect">
        <title>Sellimonas caecigallum sp. nov., description and genome sequence of a new member of the Sellimonas genus isolated from the cecum of feral chicken.</title>
        <authorList>
            <person name="Wongkuna S."/>
            <person name="Ghimire S."/>
            <person name="Antony L."/>
            <person name="Chankhamhaengdecha S."/>
            <person name="Janvilisri T."/>
            <person name="Scaria J."/>
        </authorList>
    </citation>
    <scope>NUCLEOTIDE SEQUENCE [LARGE SCALE GENOMIC DNA]</scope>
    <source>
        <strain evidence="3 4">SW451</strain>
    </source>
</reference>
<feature type="binding site" evidence="2">
    <location>
        <begin position="186"/>
        <end position="188"/>
    </location>
    <ligand>
        <name>substrate</name>
    </ligand>
</feature>
<dbReference type="CDD" id="cd00475">
    <property type="entry name" value="Cis_IPPS"/>
    <property type="match status" value="1"/>
</dbReference>
<gene>
    <name evidence="3" type="ORF">FLB61_12225</name>
</gene>
<dbReference type="PANTHER" id="PTHR10291:SF0">
    <property type="entry name" value="DEHYDRODOLICHYL DIPHOSPHATE SYNTHASE 2"/>
    <property type="match status" value="1"/>
</dbReference>
<comment type="cofactor">
    <cofactor evidence="2">
        <name>Mg(2+)</name>
        <dbReference type="ChEBI" id="CHEBI:18420"/>
    </cofactor>
    <text evidence="2">Binds 2 magnesium ions per subunit.</text>
</comment>
<feature type="binding site" evidence="2">
    <location>
        <position position="199"/>
    </location>
    <ligand>
        <name>Mg(2+)</name>
        <dbReference type="ChEBI" id="CHEBI:18420"/>
    </ligand>
</feature>
<keyword evidence="1 2" id="KW-0808">Transferase</keyword>
<evidence type="ECO:0000256" key="2">
    <source>
        <dbReference type="HAMAP-Rule" id="MF_01139"/>
    </source>
</evidence>
<feature type="binding site" evidence="2">
    <location>
        <position position="12"/>
    </location>
    <ligand>
        <name>Mg(2+)</name>
        <dbReference type="ChEBI" id="CHEBI:18420"/>
    </ligand>
</feature>
<keyword evidence="4" id="KW-1185">Reference proteome</keyword>
<dbReference type="RefSeq" id="WP_087212237.1">
    <property type="nucleotide sequence ID" value="NZ_CP173660.1"/>
</dbReference>
<dbReference type="NCBIfam" id="TIGR00055">
    <property type="entry name" value="uppS"/>
    <property type="match status" value="1"/>
</dbReference>
<feature type="binding site" evidence="2">
    <location>
        <position position="61"/>
    </location>
    <ligand>
        <name>substrate</name>
    </ligand>
</feature>
<evidence type="ECO:0000313" key="4">
    <source>
        <dbReference type="Proteomes" id="UP000779049"/>
    </source>
</evidence>
<feature type="binding site" evidence="2">
    <location>
        <position position="29"/>
    </location>
    <ligand>
        <name>substrate</name>
    </ligand>
</feature>
<keyword evidence="2" id="KW-0460">Magnesium</keyword>
<organism evidence="3 4">
    <name type="scientific">Sellimonas caecigallum</name>
    <dbReference type="NCBI Taxonomy" id="2592333"/>
    <lineage>
        <taxon>Bacteria</taxon>
        <taxon>Bacillati</taxon>
        <taxon>Bacillota</taxon>
        <taxon>Clostridia</taxon>
        <taxon>Lachnospirales</taxon>
        <taxon>Lachnospiraceae</taxon>
        <taxon>Sellimonas</taxon>
    </lineage>
</organism>
<dbReference type="PANTHER" id="PTHR10291">
    <property type="entry name" value="DEHYDRODOLICHYL DIPHOSPHATE SYNTHASE FAMILY MEMBER"/>
    <property type="match status" value="1"/>
</dbReference>
<accession>A0ABS7LAT6</accession>
<feature type="binding site" evidence="2">
    <location>
        <position position="17"/>
    </location>
    <ligand>
        <name>substrate</name>
    </ligand>
</feature>
<dbReference type="InterPro" id="IPR018520">
    <property type="entry name" value="UPP_synth-like_CS"/>
</dbReference>